<keyword evidence="1 2" id="KW-0238">DNA-binding</keyword>
<feature type="region of interest" description="Disordered" evidence="3">
    <location>
        <begin position="38"/>
        <end position="166"/>
    </location>
</feature>
<dbReference type="PROSITE" id="PS50039">
    <property type="entry name" value="FORK_HEAD_3"/>
    <property type="match status" value="1"/>
</dbReference>
<dbReference type="CDD" id="cd00059">
    <property type="entry name" value="FH_FOX"/>
    <property type="match status" value="1"/>
</dbReference>
<sequence>MAAGADHLFNSAFHGFFPVPVHSTTSFLSGPIPSYHAASGDDSAGGAGDGQGHASSHGQRHSRRGRMSTSTSTSGTDRQAFHEDAPYIPPREYGNEAYTSQQPQAPYPEPGSVREYAPGPSPPPYAPDPSSHHGHHPRTRPILPGPAPTPLPGPGPTGYPPSAFHQSLPAAIHPQAFAQSPPTQFGLDPAPFIRQKLNMPSHIPISLASLPDANPVGSRPNVPLPVLAQVAIYESPNNRLTLKEIYAAIQDRYEYYREVQTNAWKRSIRHALSLHQVFRHIDRPVQEAGKGGYWTLDYSQGEGTKRERKRRPLPQGEEDDDDGEGGGDTEAEGYPSEYQYPPPHPSGYYSDYGSAQSQYYPPQLQHHGQQYTPHRSQTYPGHYSEPQPPTHHSPYAGPSQSQSRSSTNLYVDTVSRIKQESSPSPTPSPSSYSSHSSDSAPPLMSPTLGSTPTLRRRGTMPVSAFGGPPYPLPGLASSSYGPSSASAPGPSGYAQTGYGPPPTAGGYRGPSPRRPLTHSRSATPLQFQPGSSRERMDPRAYQGNPGQQDQGPYEQHPPPEGSAGSRPWPGYEG</sequence>
<dbReference type="EMBL" id="JACAZE010000005">
    <property type="protein sequence ID" value="KAF7317271.1"/>
    <property type="molecule type" value="Genomic_DNA"/>
</dbReference>
<feature type="compositionally biased region" description="Low complexity" evidence="3">
    <location>
        <begin position="429"/>
        <end position="442"/>
    </location>
</feature>
<dbReference type="PANTHER" id="PTHR11829:SF343">
    <property type="entry name" value="FORK-HEAD DOMAIN-CONTAINING PROTEIN"/>
    <property type="match status" value="1"/>
</dbReference>
<dbReference type="InterPro" id="IPR050211">
    <property type="entry name" value="FOX_domain-containing"/>
</dbReference>
<feature type="DNA-binding region" description="Fork-head" evidence="2">
    <location>
        <begin position="219"/>
        <end position="310"/>
    </location>
</feature>
<evidence type="ECO:0000313" key="6">
    <source>
        <dbReference type="Proteomes" id="UP000613580"/>
    </source>
</evidence>
<dbReference type="OrthoDB" id="5954824at2759"/>
<dbReference type="PANTHER" id="PTHR11829">
    <property type="entry name" value="FORKHEAD BOX PROTEIN"/>
    <property type="match status" value="1"/>
</dbReference>
<evidence type="ECO:0000259" key="4">
    <source>
        <dbReference type="PROSITE" id="PS50039"/>
    </source>
</evidence>
<dbReference type="GO" id="GO:0005634">
    <property type="term" value="C:nucleus"/>
    <property type="evidence" value="ECO:0007669"/>
    <property type="project" value="UniProtKB-SubCell"/>
</dbReference>
<feature type="compositionally biased region" description="Polar residues" evidence="3">
    <location>
        <begin position="398"/>
        <end position="410"/>
    </location>
</feature>
<reference evidence="5" key="1">
    <citation type="submission" date="2020-05" db="EMBL/GenBank/DDBJ databases">
        <title>Mycena genomes resolve the evolution of fungal bioluminescence.</title>
        <authorList>
            <person name="Tsai I.J."/>
        </authorList>
    </citation>
    <scope>NUCLEOTIDE SEQUENCE</scope>
    <source>
        <strain evidence="5">110903Hualien_Pintung</strain>
    </source>
</reference>
<feature type="compositionally biased region" description="Acidic residues" evidence="3">
    <location>
        <begin position="316"/>
        <end position="331"/>
    </location>
</feature>
<feature type="compositionally biased region" description="Low complexity" evidence="3">
    <location>
        <begin position="473"/>
        <end position="498"/>
    </location>
</feature>
<comment type="subcellular location">
    <subcellularLocation>
        <location evidence="2">Nucleus</location>
    </subcellularLocation>
</comment>
<feature type="compositionally biased region" description="Low complexity" evidence="3">
    <location>
        <begin position="67"/>
        <end position="78"/>
    </location>
</feature>
<evidence type="ECO:0000313" key="5">
    <source>
        <dbReference type="EMBL" id="KAF7317271.1"/>
    </source>
</evidence>
<comment type="caution">
    <text evidence="5">The sequence shown here is derived from an EMBL/GenBank/DDBJ whole genome shotgun (WGS) entry which is preliminary data.</text>
</comment>
<evidence type="ECO:0000256" key="2">
    <source>
        <dbReference type="PROSITE-ProRule" id="PRU00089"/>
    </source>
</evidence>
<accession>A0A8H6TH80</accession>
<keyword evidence="2" id="KW-0539">Nucleus</keyword>
<proteinExistence type="predicted"/>
<dbReference type="InterPro" id="IPR036388">
    <property type="entry name" value="WH-like_DNA-bd_sf"/>
</dbReference>
<protein>
    <submittedName>
        <fullName evidence="5">Winged helix DNA-binding domain-containing protein</fullName>
    </submittedName>
</protein>
<dbReference type="Gene3D" id="1.10.10.10">
    <property type="entry name" value="Winged helix-like DNA-binding domain superfamily/Winged helix DNA-binding domain"/>
    <property type="match status" value="1"/>
</dbReference>
<dbReference type="SMART" id="SM00339">
    <property type="entry name" value="FH"/>
    <property type="match status" value="1"/>
</dbReference>
<dbReference type="InterPro" id="IPR036390">
    <property type="entry name" value="WH_DNA-bd_sf"/>
</dbReference>
<feature type="compositionally biased region" description="Polar residues" evidence="3">
    <location>
        <begin position="518"/>
        <end position="531"/>
    </location>
</feature>
<organism evidence="5 6">
    <name type="scientific">Mycena chlorophos</name>
    <name type="common">Agaric fungus</name>
    <name type="synonym">Agaricus chlorophos</name>
    <dbReference type="NCBI Taxonomy" id="658473"/>
    <lineage>
        <taxon>Eukaryota</taxon>
        <taxon>Fungi</taxon>
        <taxon>Dikarya</taxon>
        <taxon>Basidiomycota</taxon>
        <taxon>Agaricomycotina</taxon>
        <taxon>Agaricomycetes</taxon>
        <taxon>Agaricomycetidae</taxon>
        <taxon>Agaricales</taxon>
        <taxon>Marasmiineae</taxon>
        <taxon>Mycenaceae</taxon>
        <taxon>Mycena</taxon>
    </lineage>
</organism>
<dbReference type="SUPFAM" id="SSF46785">
    <property type="entry name" value="Winged helix' DNA-binding domain"/>
    <property type="match status" value="1"/>
</dbReference>
<evidence type="ECO:0000256" key="3">
    <source>
        <dbReference type="SAM" id="MobiDB-lite"/>
    </source>
</evidence>
<feature type="compositionally biased region" description="Polar residues" evidence="3">
    <location>
        <begin position="353"/>
        <end position="379"/>
    </location>
</feature>
<dbReference type="PRINTS" id="PR00053">
    <property type="entry name" value="FORKHEAD"/>
</dbReference>
<feature type="region of interest" description="Disordered" evidence="3">
    <location>
        <begin position="291"/>
        <end position="573"/>
    </location>
</feature>
<feature type="domain" description="Fork-head" evidence="4">
    <location>
        <begin position="219"/>
        <end position="310"/>
    </location>
</feature>
<dbReference type="Pfam" id="PF00250">
    <property type="entry name" value="Forkhead"/>
    <property type="match status" value="1"/>
</dbReference>
<dbReference type="GO" id="GO:0000978">
    <property type="term" value="F:RNA polymerase II cis-regulatory region sequence-specific DNA binding"/>
    <property type="evidence" value="ECO:0007669"/>
    <property type="project" value="TreeGrafter"/>
</dbReference>
<name>A0A8H6TH80_MYCCL</name>
<dbReference type="Proteomes" id="UP000613580">
    <property type="component" value="Unassembled WGS sequence"/>
</dbReference>
<dbReference type="GO" id="GO:0000981">
    <property type="term" value="F:DNA-binding transcription factor activity, RNA polymerase II-specific"/>
    <property type="evidence" value="ECO:0007669"/>
    <property type="project" value="TreeGrafter"/>
</dbReference>
<evidence type="ECO:0000256" key="1">
    <source>
        <dbReference type="ARBA" id="ARBA00023125"/>
    </source>
</evidence>
<dbReference type="AlphaFoldDB" id="A0A8H6TH80"/>
<dbReference type="InterPro" id="IPR001766">
    <property type="entry name" value="Fork_head_dom"/>
</dbReference>
<gene>
    <name evidence="5" type="ORF">HMN09_00462400</name>
</gene>
<feature type="compositionally biased region" description="Pro residues" evidence="3">
    <location>
        <begin position="143"/>
        <end position="159"/>
    </location>
</feature>
<keyword evidence="6" id="KW-1185">Reference proteome</keyword>